<dbReference type="GO" id="GO:0016705">
    <property type="term" value="F:oxidoreductase activity, acting on paired donors, with incorporation or reduction of molecular oxygen"/>
    <property type="evidence" value="ECO:0007669"/>
    <property type="project" value="UniProtKB-ARBA"/>
</dbReference>
<comment type="caution">
    <text evidence="7">The sequence shown here is derived from an EMBL/GenBank/DDBJ whole genome shotgun (WGS) entry which is preliminary data.</text>
</comment>
<evidence type="ECO:0000256" key="5">
    <source>
        <dbReference type="SAM" id="MobiDB-lite"/>
    </source>
</evidence>
<keyword evidence="4" id="KW-0411">Iron-sulfur</keyword>
<organism evidence="7 8">
    <name type="scientific">Actinacidiphila bryophytorum</name>
    <dbReference type="NCBI Taxonomy" id="1436133"/>
    <lineage>
        <taxon>Bacteria</taxon>
        <taxon>Bacillati</taxon>
        <taxon>Actinomycetota</taxon>
        <taxon>Actinomycetes</taxon>
        <taxon>Kitasatosporales</taxon>
        <taxon>Streptomycetaceae</taxon>
        <taxon>Actinacidiphila</taxon>
    </lineage>
</organism>
<evidence type="ECO:0000256" key="4">
    <source>
        <dbReference type="ARBA" id="ARBA00023014"/>
    </source>
</evidence>
<dbReference type="RefSeq" id="WP_205042351.1">
    <property type="nucleotide sequence ID" value="NZ_CAJVAX010000012.1"/>
</dbReference>
<keyword evidence="3" id="KW-0408">Iron</keyword>
<evidence type="ECO:0000256" key="2">
    <source>
        <dbReference type="ARBA" id="ARBA00022723"/>
    </source>
</evidence>
<sequence length="241" mass="25656">MTSALDRYLTRLSDGKRPKPFAASDEDVAQISTAIELAAFRADHARPTEAFVSCLRKRLAAEQSRVLIPQPAAAVSARRRRFVRAGLIGAAAFSTGLVTEPLLFRRTRTGGGQGAPEEPEEEVRPVHGTWHKVATSAQLAEGAVMDFDLGSMAGYLHRSSGRLRAVSATCTHQACRLGLDAARSMLVCPCHGAAFTLAGAPQPASGYRTPGSLPPLPRIPVRERLGDIEVYAPGPHSPAEA</sequence>
<evidence type="ECO:0000256" key="1">
    <source>
        <dbReference type="ARBA" id="ARBA00022714"/>
    </source>
</evidence>
<dbReference type="InterPro" id="IPR017941">
    <property type="entry name" value="Rieske_2Fe-2S"/>
</dbReference>
<dbReference type="AlphaFoldDB" id="A0A9W4EDM2"/>
<evidence type="ECO:0000259" key="6">
    <source>
        <dbReference type="PROSITE" id="PS51296"/>
    </source>
</evidence>
<dbReference type="PROSITE" id="PS51296">
    <property type="entry name" value="RIESKE"/>
    <property type="match status" value="1"/>
</dbReference>
<gene>
    <name evidence="7" type="ORF">SBRY_20168</name>
</gene>
<name>A0A9W4EDM2_9ACTN</name>
<evidence type="ECO:0000313" key="7">
    <source>
        <dbReference type="EMBL" id="CAG7625538.1"/>
    </source>
</evidence>
<keyword evidence="8" id="KW-1185">Reference proteome</keyword>
<reference evidence="7" key="1">
    <citation type="submission" date="2021-06" db="EMBL/GenBank/DDBJ databases">
        <authorList>
            <person name="Arsene-Ploetze F."/>
        </authorList>
    </citation>
    <scope>NUCLEOTIDE SEQUENCE</scope>
    <source>
        <strain evidence="7">SBRY1</strain>
    </source>
</reference>
<evidence type="ECO:0000313" key="8">
    <source>
        <dbReference type="Proteomes" id="UP001153328"/>
    </source>
</evidence>
<evidence type="ECO:0000256" key="3">
    <source>
        <dbReference type="ARBA" id="ARBA00023004"/>
    </source>
</evidence>
<dbReference type="GO" id="GO:0046872">
    <property type="term" value="F:metal ion binding"/>
    <property type="evidence" value="ECO:0007669"/>
    <property type="project" value="UniProtKB-KW"/>
</dbReference>
<dbReference type="CDD" id="cd03467">
    <property type="entry name" value="Rieske"/>
    <property type="match status" value="1"/>
</dbReference>
<protein>
    <submittedName>
        <fullName evidence="7">Rieske (2Fe-2S) protein</fullName>
    </submittedName>
</protein>
<dbReference type="Proteomes" id="UP001153328">
    <property type="component" value="Unassembled WGS sequence"/>
</dbReference>
<keyword evidence="2" id="KW-0479">Metal-binding</keyword>
<dbReference type="Pfam" id="PF00355">
    <property type="entry name" value="Rieske"/>
    <property type="match status" value="1"/>
</dbReference>
<dbReference type="Gene3D" id="2.102.10.10">
    <property type="entry name" value="Rieske [2Fe-2S] iron-sulphur domain"/>
    <property type="match status" value="1"/>
</dbReference>
<proteinExistence type="predicted"/>
<dbReference type="InterPro" id="IPR036922">
    <property type="entry name" value="Rieske_2Fe-2S_sf"/>
</dbReference>
<keyword evidence="1" id="KW-0001">2Fe-2S</keyword>
<dbReference type="GO" id="GO:0051537">
    <property type="term" value="F:2 iron, 2 sulfur cluster binding"/>
    <property type="evidence" value="ECO:0007669"/>
    <property type="project" value="UniProtKB-KW"/>
</dbReference>
<dbReference type="GO" id="GO:0004497">
    <property type="term" value="F:monooxygenase activity"/>
    <property type="evidence" value="ECO:0007669"/>
    <property type="project" value="UniProtKB-ARBA"/>
</dbReference>
<dbReference type="EMBL" id="CAJVAX010000012">
    <property type="protein sequence ID" value="CAG7625538.1"/>
    <property type="molecule type" value="Genomic_DNA"/>
</dbReference>
<accession>A0A9W4EDM2</accession>
<feature type="region of interest" description="Disordered" evidence="5">
    <location>
        <begin position="199"/>
        <end position="219"/>
    </location>
</feature>
<dbReference type="SUPFAM" id="SSF50022">
    <property type="entry name" value="ISP domain"/>
    <property type="match status" value="1"/>
</dbReference>
<feature type="domain" description="Rieske" evidence="6">
    <location>
        <begin position="130"/>
        <end position="230"/>
    </location>
</feature>